<gene>
    <name evidence="2" type="ORF">HLA99_01000</name>
</gene>
<dbReference type="AlphaFoldDB" id="A0A7Y2LXX4"/>
<dbReference type="InterPro" id="IPR036291">
    <property type="entry name" value="NAD(P)-bd_dom_sf"/>
</dbReference>
<dbReference type="Pfam" id="PF13602">
    <property type="entry name" value="ADH_zinc_N_2"/>
    <property type="match status" value="1"/>
</dbReference>
<dbReference type="RefSeq" id="WP_167041815.1">
    <property type="nucleotide sequence ID" value="NZ_BAAANA010000003.1"/>
</dbReference>
<proteinExistence type="predicted"/>
<reference evidence="2 3" key="1">
    <citation type="submission" date="2020-05" db="EMBL/GenBank/DDBJ databases">
        <title>MicrobeNet Type strains.</title>
        <authorList>
            <person name="Nicholson A.C."/>
        </authorList>
    </citation>
    <scope>NUCLEOTIDE SEQUENCE [LARGE SCALE GENOMIC DNA]</scope>
    <source>
        <strain evidence="2 3">JCM 14282</strain>
    </source>
</reference>
<dbReference type="CDD" id="cd08267">
    <property type="entry name" value="MDR1"/>
    <property type="match status" value="1"/>
</dbReference>
<dbReference type="InterPro" id="IPR011032">
    <property type="entry name" value="GroES-like_sf"/>
</dbReference>
<keyword evidence="3" id="KW-1185">Reference proteome</keyword>
<dbReference type="Proteomes" id="UP000543598">
    <property type="component" value="Unassembled WGS sequence"/>
</dbReference>
<dbReference type="EMBL" id="JABEMB010000001">
    <property type="protein sequence ID" value="NNH02449.1"/>
    <property type="molecule type" value="Genomic_DNA"/>
</dbReference>
<dbReference type="InterPro" id="IPR013154">
    <property type="entry name" value="ADH-like_N"/>
</dbReference>
<dbReference type="SMART" id="SM00829">
    <property type="entry name" value="PKS_ER"/>
    <property type="match status" value="1"/>
</dbReference>
<feature type="domain" description="Enoyl reductase (ER)" evidence="1">
    <location>
        <begin position="10"/>
        <end position="320"/>
    </location>
</feature>
<dbReference type="InterPro" id="IPR020843">
    <property type="entry name" value="ER"/>
</dbReference>
<evidence type="ECO:0000313" key="3">
    <source>
        <dbReference type="Proteomes" id="UP000543598"/>
    </source>
</evidence>
<dbReference type="PANTHER" id="PTHR11695:SF648">
    <property type="entry name" value="ZINC-BINDING OXIDOREDUCTASE"/>
    <property type="match status" value="1"/>
</dbReference>
<protein>
    <submittedName>
        <fullName evidence="2">NAD(P)-dependent alcohol dehydrogenase</fullName>
    </submittedName>
</protein>
<evidence type="ECO:0000259" key="1">
    <source>
        <dbReference type="SMART" id="SM00829"/>
    </source>
</evidence>
<comment type="caution">
    <text evidence="2">The sequence shown here is derived from an EMBL/GenBank/DDBJ whole genome shotgun (WGS) entry which is preliminary data.</text>
</comment>
<dbReference type="SUPFAM" id="SSF51735">
    <property type="entry name" value="NAD(P)-binding Rossmann-fold domains"/>
    <property type="match status" value="1"/>
</dbReference>
<dbReference type="PROSITE" id="PS01162">
    <property type="entry name" value="QOR_ZETA_CRYSTAL"/>
    <property type="match status" value="1"/>
</dbReference>
<dbReference type="GO" id="GO:0016491">
    <property type="term" value="F:oxidoreductase activity"/>
    <property type="evidence" value="ECO:0007669"/>
    <property type="project" value="InterPro"/>
</dbReference>
<dbReference type="PANTHER" id="PTHR11695">
    <property type="entry name" value="ALCOHOL DEHYDROGENASE RELATED"/>
    <property type="match status" value="1"/>
</dbReference>
<dbReference type="Gene3D" id="3.40.50.720">
    <property type="entry name" value="NAD(P)-binding Rossmann-like Domain"/>
    <property type="match status" value="1"/>
</dbReference>
<evidence type="ECO:0000313" key="2">
    <source>
        <dbReference type="EMBL" id="NNH02449.1"/>
    </source>
</evidence>
<name>A0A7Y2LXX4_9MICO</name>
<sequence length="322" mass="33724">MKAIVQRAYGDASVLRLEETESPTIGDGEVLVRVRAASINHADWVYISGRPSISRLAFGLRTPKTPVRGKDVAGVIEAVGSGVTAFKVGDEVYGELESGTFAEFVAAPVAKIARKPAILTFEQAATIPLAGMTAYLGLRDAGAVTPGQRVLINGASGGVGTFAVQIAKALGAEVTAVASSRNAQLVRGLGADRAIDYARDDFTLDTARYDVILDLIGNHSLGRLRSVLTPKGTLVLSSGTGHPVFGPMGRIMSAVAMSPFVGQTLSLFSQHGTTQVLDELRELLEAGHVTPAIDRTFPLAEVPAAVEYFVDEHASGKVAISV</sequence>
<accession>A0A7Y2LXX4</accession>
<dbReference type="InterPro" id="IPR002364">
    <property type="entry name" value="Quin_OxRdtase/zeta-crystal_CS"/>
</dbReference>
<dbReference type="GO" id="GO:0008270">
    <property type="term" value="F:zinc ion binding"/>
    <property type="evidence" value="ECO:0007669"/>
    <property type="project" value="InterPro"/>
</dbReference>
<dbReference type="Pfam" id="PF08240">
    <property type="entry name" value="ADH_N"/>
    <property type="match status" value="1"/>
</dbReference>
<dbReference type="SUPFAM" id="SSF50129">
    <property type="entry name" value="GroES-like"/>
    <property type="match status" value="1"/>
</dbReference>
<dbReference type="Gene3D" id="3.90.180.10">
    <property type="entry name" value="Medium-chain alcohol dehydrogenases, catalytic domain"/>
    <property type="match status" value="1"/>
</dbReference>
<organism evidence="2 3">
    <name type="scientific">Microbacterium ulmi</name>
    <dbReference type="NCBI Taxonomy" id="179095"/>
    <lineage>
        <taxon>Bacteria</taxon>
        <taxon>Bacillati</taxon>
        <taxon>Actinomycetota</taxon>
        <taxon>Actinomycetes</taxon>
        <taxon>Micrococcales</taxon>
        <taxon>Microbacteriaceae</taxon>
        <taxon>Microbacterium</taxon>
    </lineage>
</organism>
<dbReference type="InterPro" id="IPR050700">
    <property type="entry name" value="YIM1/Zinc_Alcohol_DH_Fams"/>
</dbReference>